<protein>
    <submittedName>
        <fullName evidence="1">Uncharacterized protein</fullName>
    </submittedName>
</protein>
<evidence type="ECO:0000313" key="1">
    <source>
        <dbReference type="EMBL" id="SVD16808.1"/>
    </source>
</evidence>
<feature type="non-terminal residue" evidence="1">
    <location>
        <position position="1"/>
    </location>
</feature>
<gene>
    <name evidence="1" type="ORF">METZ01_LOCUS369662</name>
</gene>
<sequence>SLERNVQRVTIPELVPGRTSGEWRSVLPQGISTSKISECEGIRESIALETGRTTDAKTEAGEDGRC</sequence>
<dbReference type="EMBL" id="UINC01133715">
    <property type="protein sequence ID" value="SVD16808.1"/>
    <property type="molecule type" value="Genomic_DNA"/>
</dbReference>
<accession>A0A382T5Z4</accession>
<dbReference type="AlphaFoldDB" id="A0A382T5Z4"/>
<organism evidence="1">
    <name type="scientific">marine metagenome</name>
    <dbReference type="NCBI Taxonomy" id="408172"/>
    <lineage>
        <taxon>unclassified sequences</taxon>
        <taxon>metagenomes</taxon>
        <taxon>ecological metagenomes</taxon>
    </lineage>
</organism>
<proteinExistence type="predicted"/>
<reference evidence="1" key="1">
    <citation type="submission" date="2018-05" db="EMBL/GenBank/DDBJ databases">
        <authorList>
            <person name="Lanie J.A."/>
            <person name="Ng W.-L."/>
            <person name="Kazmierczak K.M."/>
            <person name="Andrzejewski T.M."/>
            <person name="Davidsen T.M."/>
            <person name="Wayne K.J."/>
            <person name="Tettelin H."/>
            <person name="Glass J.I."/>
            <person name="Rusch D."/>
            <person name="Podicherti R."/>
            <person name="Tsui H.-C.T."/>
            <person name="Winkler M.E."/>
        </authorList>
    </citation>
    <scope>NUCLEOTIDE SEQUENCE</scope>
</reference>
<name>A0A382T5Z4_9ZZZZ</name>